<dbReference type="InterPro" id="IPR045738">
    <property type="entry name" value="DUF6088"/>
</dbReference>
<comment type="caution">
    <text evidence="1">The sequence shown here is derived from an EMBL/GenBank/DDBJ whole genome shotgun (WGS) entry which is preliminary data.</text>
</comment>
<reference evidence="1" key="1">
    <citation type="submission" date="2023-06" db="EMBL/GenBank/DDBJ databases">
        <title>Genomic of Agaribacillus aureum.</title>
        <authorList>
            <person name="Wang G."/>
        </authorList>
    </citation>
    <scope>NUCLEOTIDE SEQUENCE</scope>
    <source>
        <strain evidence="1">BMA12</strain>
    </source>
</reference>
<dbReference type="Pfam" id="PF19570">
    <property type="entry name" value="DUF6088"/>
    <property type="match status" value="1"/>
</dbReference>
<accession>A0ABT8LAB4</accession>
<organism evidence="1 2">
    <name type="scientific">Agaribacillus aureus</name>
    <dbReference type="NCBI Taxonomy" id="3051825"/>
    <lineage>
        <taxon>Bacteria</taxon>
        <taxon>Pseudomonadati</taxon>
        <taxon>Bacteroidota</taxon>
        <taxon>Cytophagia</taxon>
        <taxon>Cytophagales</taxon>
        <taxon>Splendidivirgaceae</taxon>
        <taxon>Agaribacillus</taxon>
    </lineage>
</organism>
<dbReference type="Proteomes" id="UP001172083">
    <property type="component" value="Unassembled WGS sequence"/>
</dbReference>
<proteinExistence type="predicted"/>
<gene>
    <name evidence="1" type="ORF">QQ020_21620</name>
</gene>
<evidence type="ECO:0000313" key="1">
    <source>
        <dbReference type="EMBL" id="MDN5214693.1"/>
    </source>
</evidence>
<protein>
    <submittedName>
        <fullName evidence="1">DUF6088 family protein</fullName>
    </submittedName>
</protein>
<evidence type="ECO:0000313" key="2">
    <source>
        <dbReference type="Proteomes" id="UP001172083"/>
    </source>
</evidence>
<dbReference type="EMBL" id="JAUJEB010000005">
    <property type="protein sequence ID" value="MDN5214693.1"/>
    <property type="molecule type" value="Genomic_DNA"/>
</dbReference>
<name>A0ABT8LAB4_9BACT</name>
<sequence>MPIKQTLEGKMRYRIKRGRDSVYIPSDFFDLSDRDQVGRVLRQFIKKGMLIKLGQGIYARAKLSSLTGKPVPEKDLRSLALEALKKLGIKTAPSSQEQAYNRGQSTQVPTGRVIGVRDRISRTIGYNGRFIKYERITR</sequence>
<keyword evidence="2" id="KW-1185">Reference proteome</keyword>
<dbReference type="RefSeq" id="WP_346760032.1">
    <property type="nucleotide sequence ID" value="NZ_JAUJEB010000005.1"/>
</dbReference>